<dbReference type="Proteomes" id="UP000275846">
    <property type="component" value="Unassembled WGS sequence"/>
</dbReference>
<feature type="compositionally biased region" description="Basic and acidic residues" evidence="1">
    <location>
        <begin position="206"/>
        <end position="219"/>
    </location>
</feature>
<gene>
    <name evidence="2" type="ORF">SSLN_LOCUS8812</name>
</gene>
<evidence type="ECO:0000313" key="2">
    <source>
        <dbReference type="EMBL" id="VDL95197.1"/>
    </source>
</evidence>
<evidence type="ECO:0000313" key="3">
    <source>
        <dbReference type="Proteomes" id="UP000275846"/>
    </source>
</evidence>
<name>A0A183SX64_SCHSO</name>
<dbReference type="WBParaSite" id="SSLN_0000915301-mRNA-1">
    <property type="protein sequence ID" value="SSLN_0000915301-mRNA-1"/>
    <property type="gene ID" value="SSLN_0000915301"/>
</dbReference>
<accession>A0A183SX64</accession>
<evidence type="ECO:0000313" key="4">
    <source>
        <dbReference type="WBParaSite" id="SSLN_0000915301-mRNA-1"/>
    </source>
</evidence>
<proteinExistence type="predicted"/>
<protein>
    <submittedName>
        <fullName evidence="4">Protein grainyhead</fullName>
    </submittedName>
</protein>
<keyword evidence="3" id="KW-1185">Reference proteome</keyword>
<organism evidence="4">
    <name type="scientific">Schistocephalus solidus</name>
    <name type="common">Tapeworm</name>
    <dbReference type="NCBI Taxonomy" id="70667"/>
    <lineage>
        <taxon>Eukaryota</taxon>
        <taxon>Metazoa</taxon>
        <taxon>Spiralia</taxon>
        <taxon>Lophotrochozoa</taxon>
        <taxon>Platyhelminthes</taxon>
        <taxon>Cestoda</taxon>
        <taxon>Eucestoda</taxon>
        <taxon>Diphyllobothriidea</taxon>
        <taxon>Diphyllobothriidae</taxon>
        <taxon>Schistocephalus</taxon>
    </lineage>
</organism>
<feature type="region of interest" description="Disordered" evidence="1">
    <location>
        <begin position="199"/>
        <end position="238"/>
    </location>
</feature>
<evidence type="ECO:0000256" key="1">
    <source>
        <dbReference type="SAM" id="MobiDB-lite"/>
    </source>
</evidence>
<sequence>MGMDFFATAQARTLGDVTDAAAGLALVWQPTSSNPFCDSSVQNKLSSQLASHFYSTYTEPGQKVVATKASPINLVCCDIGDSDMIEHATARRNSSLNSTNTGTAYGFTDDMQLSNPTTGFLQPPSQPGSFLPVAAAHAAHNLTVGSTANNQKVGPAGLMLGPTEIKQPKRRFYGLGVVVGKSRSPSTDETNLTNWYTLGQTEPETTEGRCKQERQKKVFLETQPLGETVSANRLDPPL</sequence>
<reference evidence="2 3" key="2">
    <citation type="submission" date="2018-11" db="EMBL/GenBank/DDBJ databases">
        <authorList>
            <consortium name="Pathogen Informatics"/>
        </authorList>
    </citation>
    <scope>NUCLEOTIDE SEQUENCE [LARGE SCALE GENOMIC DNA]</scope>
    <source>
        <strain evidence="2 3">NST_G2</strain>
    </source>
</reference>
<reference evidence="4" key="1">
    <citation type="submission" date="2016-06" db="UniProtKB">
        <authorList>
            <consortium name="WormBaseParasite"/>
        </authorList>
    </citation>
    <scope>IDENTIFICATION</scope>
</reference>
<dbReference type="EMBL" id="UYSU01034868">
    <property type="protein sequence ID" value="VDL95197.1"/>
    <property type="molecule type" value="Genomic_DNA"/>
</dbReference>
<dbReference type="AlphaFoldDB" id="A0A183SX64"/>